<reference evidence="2" key="1">
    <citation type="submission" date="2020-10" db="EMBL/GenBank/DDBJ databases">
        <authorList>
            <person name="Kusch S."/>
        </authorList>
    </citation>
    <scope>NUCLEOTIDE SEQUENCE</scope>
    <source>
        <strain evidence="2">SwB9</strain>
    </source>
</reference>
<evidence type="ECO:0000256" key="1">
    <source>
        <dbReference type="SAM" id="Phobius"/>
    </source>
</evidence>
<keyword evidence="1" id="KW-0472">Membrane</keyword>
<accession>A0A8H2W4L6</accession>
<feature type="transmembrane region" description="Helical" evidence="1">
    <location>
        <begin position="63"/>
        <end position="83"/>
    </location>
</feature>
<dbReference type="AlphaFoldDB" id="A0A8H2W4L6"/>
<dbReference type="EMBL" id="CAJHIA010000037">
    <property type="protein sequence ID" value="CAD6455029.1"/>
    <property type="molecule type" value="Genomic_DNA"/>
</dbReference>
<keyword evidence="1" id="KW-0812">Transmembrane</keyword>
<evidence type="ECO:0000313" key="3">
    <source>
        <dbReference type="Proteomes" id="UP000624404"/>
    </source>
</evidence>
<dbReference type="Proteomes" id="UP000624404">
    <property type="component" value="Unassembled WGS sequence"/>
</dbReference>
<keyword evidence="1" id="KW-1133">Transmembrane helix</keyword>
<evidence type="ECO:0000313" key="2">
    <source>
        <dbReference type="EMBL" id="CAD6455029.1"/>
    </source>
</evidence>
<name>A0A8H2W4L6_9HELO</name>
<gene>
    <name evidence="2" type="ORF">SCLTRI_LOCUS10169</name>
</gene>
<keyword evidence="3" id="KW-1185">Reference proteome</keyword>
<sequence length="100" mass="11466">MVRAPSNKLKEFCSEIFLDAPKKINSLFSGTAATVLLNNLIDFRDSLVELNCCKNRMNHHRVLPLKVIAVLYSISFFCIIRIIRMYLKACEEFLGDILDV</sequence>
<comment type="caution">
    <text evidence="2">The sequence shown here is derived from an EMBL/GenBank/DDBJ whole genome shotgun (WGS) entry which is preliminary data.</text>
</comment>
<organism evidence="2 3">
    <name type="scientific">Sclerotinia trifoliorum</name>
    <dbReference type="NCBI Taxonomy" id="28548"/>
    <lineage>
        <taxon>Eukaryota</taxon>
        <taxon>Fungi</taxon>
        <taxon>Dikarya</taxon>
        <taxon>Ascomycota</taxon>
        <taxon>Pezizomycotina</taxon>
        <taxon>Leotiomycetes</taxon>
        <taxon>Helotiales</taxon>
        <taxon>Sclerotiniaceae</taxon>
        <taxon>Sclerotinia</taxon>
    </lineage>
</organism>
<protein>
    <submittedName>
        <fullName evidence="2">Cdf11054-0cdb-4ff6-8316-26a4994ccc19-CDS</fullName>
    </submittedName>
</protein>
<proteinExistence type="predicted"/>
<dbReference type="OrthoDB" id="3484056at2759"/>